<evidence type="ECO:0000313" key="4">
    <source>
        <dbReference type="Proteomes" id="UP000245711"/>
    </source>
</evidence>
<dbReference type="OrthoDB" id="3203519at2"/>
<gene>
    <name evidence="3" type="ORF">CBI38_24115</name>
</gene>
<keyword evidence="2" id="KW-1133">Transmembrane helix</keyword>
<keyword evidence="2" id="KW-0812">Transmembrane</keyword>
<keyword evidence="2" id="KW-0472">Membrane</keyword>
<dbReference type="Proteomes" id="UP000245711">
    <property type="component" value="Chromosome"/>
</dbReference>
<proteinExistence type="predicted"/>
<keyword evidence="4" id="KW-1185">Reference proteome</keyword>
<protein>
    <recommendedName>
        <fullName evidence="5">DUF4012 domain-containing protein</fullName>
    </recommendedName>
</protein>
<evidence type="ECO:0000256" key="1">
    <source>
        <dbReference type="SAM" id="MobiDB-lite"/>
    </source>
</evidence>
<dbReference type="AlphaFoldDB" id="A0A2S2C0B5"/>
<dbReference type="InterPro" id="IPR025101">
    <property type="entry name" value="DUF4012"/>
</dbReference>
<name>A0A2S2C0B5_9NOCA</name>
<sequence length="621" mass="65844">MDDNVTGTSGDEIPDPQDATRPADAPRRVRKRTTVRSKAYKRRRRIIAGGSVAALVVVAFGAWLGYTAREAQANLTEARQHAQRAKDALLDGNPVDAERSSADADKYASRAFDNTHSIPWSVAAAVPWLGSPFETSQQISAVVRGLTSEVLTPAVAAGTSLAPNELIAAGGKVNLQPLRDAAPVLGETAAAAEQLDIEAQNISEPAYLDAVIDARTQLQVQTEELAKLLGNTAIAAEIAPGMLGADGPRSYFMAFQTNAEARGTGGLLGGYGVVRANDGVARVDSLGRNSDLPMNSQPLDLGPEFAAQYGRSRPTTDSRNSNLSSHFPYAAQIWKSLWAQDSGEQVDGAIATDPVALSYVLGAIGPVTMPDGEVINADNVVELTESTSYVRFANDNNARKQYLQTVAARVIDKMTGQITSPQKLLDALGRAVSERRIAVWSAHADEQAVLAGTPLGHTVPEDPAPFAGVVINNQAGGKLDYYLTREIDYTAESCEGDTRRSTVTVRLTNTVPSAEFPDYVAGTFINTLNVPKGTNVSALSLLATQGAQLRNVTIDGKPTMFLTGKELGHPVFDTLVPIRLGATTEVKYELTEPTVPGEARVPVQPLVDDPPVTVNVPVCGG</sequence>
<evidence type="ECO:0000256" key="2">
    <source>
        <dbReference type="SAM" id="Phobius"/>
    </source>
</evidence>
<dbReference type="Pfam" id="PF13196">
    <property type="entry name" value="DUF4012"/>
    <property type="match status" value="1"/>
</dbReference>
<dbReference type="RefSeq" id="WP_109332882.1">
    <property type="nucleotide sequence ID" value="NZ_CP021354.1"/>
</dbReference>
<feature type="region of interest" description="Disordered" evidence="1">
    <location>
        <begin position="1"/>
        <end position="35"/>
    </location>
</feature>
<evidence type="ECO:0008006" key="5">
    <source>
        <dbReference type="Google" id="ProtNLM"/>
    </source>
</evidence>
<reference evidence="3 4" key="1">
    <citation type="submission" date="2017-05" db="EMBL/GenBank/DDBJ databases">
        <title>Isolation of Rhodococcus sp. S2-17 biodegrading of BP-3.</title>
        <authorList>
            <person name="Lee Y."/>
            <person name="Kim K.H."/>
            <person name="Chun B.H."/>
            <person name="Jung H.S."/>
            <person name="Jeon C.O."/>
        </authorList>
    </citation>
    <scope>NUCLEOTIDE SEQUENCE [LARGE SCALE GENOMIC DNA]</scope>
    <source>
        <strain evidence="3 4">S2-17</strain>
    </source>
</reference>
<feature type="transmembrane region" description="Helical" evidence="2">
    <location>
        <begin position="46"/>
        <end position="66"/>
    </location>
</feature>
<organism evidence="3 4">
    <name type="scientific">Rhodococcus oxybenzonivorans</name>
    <dbReference type="NCBI Taxonomy" id="1990687"/>
    <lineage>
        <taxon>Bacteria</taxon>
        <taxon>Bacillati</taxon>
        <taxon>Actinomycetota</taxon>
        <taxon>Actinomycetes</taxon>
        <taxon>Mycobacteriales</taxon>
        <taxon>Nocardiaceae</taxon>
        <taxon>Rhodococcus</taxon>
    </lineage>
</organism>
<dbReference type="KEGG" id="roz:CBI38_24115"/>
<evidence type="ECO:0000313" key="3">
    <source>
        <dbReference type="EMBL" id="AWK74178.1"/>
    </source>
</evidence>
<dbReference type="EMBL" id="CP021354">
    <property type="protein sequence ID" value="AWK74178.1"/>
    <property type="molecule type" value="Genomic_DNA"/>
</dbReference>
<accession>A0A2S2C0B5</accession>